<dbReference type="NCBIfam" id="TIGR03135">
    <property type="entry name" value="malonate_mdcG"/>
    <property type="match status" value="1"/>
</dbReference>
<dbReference type="EMBL" id="JBIAQY010000021">
    <property type="protein sequence ID" value="MFF3573780.1"/>
    <property type="molecule type" value="Genomic_DNA"/>
</dbReference>
<proteinExistence type="predicted"/>
<keyword evidence="1" id="KW-0808">Transferase</keyword>
<feature type="domain" description="Phosphoribosyl-dephospho-CoA transferase MdcG N-terminal" evidence="4">
    <location>
        <begin position="6"/>
        <end position="76"/>
    </location>
</feature>
<accession>A0ABW6SBU9</accession>
<evidence type="ECO:0000259" key="3">
    <source>
        <dbReference type="Pfam" id="PF10620"/>
    </source>
</evidence>
<sequence>MASVMRPHDLLRLDVTAVPDQVPDWVERGLGALPWVVVRRASAPPGRIAVGVRGRRRAERFATVVGVDTVTEVLTPQALRHRIAPTPHLPACRALRAARRTLDGLGLPWGPTGSVAFALATGAPVVTQDSDLDLVLRADAIPDAGTLTAIHEALSRLPAPVDCQIEIPSGAVALAELLAGDDRLLLRTSSGPRLVSRPELRKARA</sequence>
<reference evidence="5 6" key="1">
    <citation type="submission" date="2024-10" db="EMBL/GenBank/DDBJ databases">
        <title>The Natural Products Discovery Center: Release of the First 8490 Sequenced Strains for Exploring Actinobacteria Biosynthetic Diversity.</title>
        <authorList>
            <person name="Kalkreuter E."/>
            <person name="Kautsar S.A."/>
            <person name="Yang D."/>
            <person name="Bader C.D."/>
            <person name="Teijaro C.N."/>
            <person name="Fluegel L."/>
            <person name="Davis C.M."/>
            <person name="Simpson J.R."/>
            <person name="Lauterbach L."/>
            <person name="Steele A.D."/>
            <person name="Gui C."/>
            <person name="Meng S."/>
            <person name="Li G."/>
            <person name="Viehrig K."/>
            <person name="Ye F."/>
            <person name="Su P."/>
            <person name="Kiefer A.F."/>
            <person name="Nichols A."/>
            <person name="Cepeda A.J."/>
            <person name="Yan W."/>
            <person name="Fan B."/>
            <person name="Jiang Y."/>
            <person name="Adhikari A."/>
            <person name="Zheng C.-J."/>
            <person name="Schuster L."/>
            <person name="Cowan T.M."/>
            <person name="Smanski M.J."/>
            <person name="Chevrette M.G."/>
            <person name="De Carvalho L.P.S."/>
            <person name="Shen B."/>
        </authorList>
    </citation>
    <scope>NUCLEOTIDE SEQUENCE [LARGE SCALE GENOMIC DNA]</scope>
    <source>
        <strain evidence="5 6">NPDC002593</strain>
    </source>
</reference>
<evidence type="ECO:0000256" key="1">
    <source>
        <dbReference type="ARBA" id="ARBA00022679"/>
    </source>
</evidence>
<evidence type="ECO:0000313" key="6">
    <source>
        <dbReference type="Proteomes" id="UP001601992"/>
    </source>
</evidence>
<evidence type="ECO:0000256" key="2">
    <source>
        <dbReference type="ARBA" id="ARBA00022695"/>
    </source>
</evidence>
<gene>
    <name evidence="5" type="ORF">ACFYXQ_39095</name>
</gene>
<feature type="domain" description="Phosphoribosyl-dephospho-CoA transferase MdcG C-terminal" evidence="3">
    <location>
        <begin position="79"/>
        <end position="198"/>
    </location>
</feature>
<dbReference type="InterPro" id="IPR017557">
    <property type="entry name" value="Holo-ACP_synthase"/>
</dbReference>
<dbReference type="InterPro" id="IPR048903">
    <property type="entry name" value="MdcG_N"/>
</dbReference>
<name>A0ABW6SBU9_9NOCA</name>
<keyword evidence="6" id="KW-1185">Reference proteome</keyword>
<evidence type="ECO:0000313" key="5">
    <source>
        <dbReference type="EMBL" id="MFF3573780.1"/>
    </source>
</evidence>
<dbReference type="RefSeq" id="WP_387406557.1">
    <property type="nucleotide sequence ID" value="NZ_JBIAQY010000021.1"/>
</dbReference>
<dbReference type="InterPro" id="IPR049180">
    <property type="entry name" value="MdcG_C"/>
</dbReference>
<dbReference type="Proteomes" id="UP001601992">
    <property type="component" value="Unassembled WGS sequence"/>
</dbReference>
<dbReference type="Pfam" id="PF10620">
    <property type="entry name" value="MdcG"/>
    <property type="match status" value="1"/>
</dbReference>
<protein>
    <submittedName>
        <fullName evidence="5">Malonate decarboxylase holo-ACP synthase</fullName>
    </submittedName>
</protein>
<comment type="caution">
    <text evidence="5">The sequence shown here is derived from an EMBL/GenBank/DDBJ whole genome shotgun (WGS) entry which is preliminary data.</text>
</comment>
<evidence type="ECO:0000259" key="4">
    <source>
        <dbReference type="Pfam" id="PF20866"/>
    </source>
</evidence>
<keyword evidence="2" id="KW-0548">Nucleotidyltransferase</keyword>
<dbReference type="Pfam" id="PF20866">
    <property type="entry name" value="MdcG_N"/>
    <property type="match status" value="1"/>
</dbReference>
<dbReference type="NCBIfam" id="NF002332">
    <property type="entry name" value="PRK01293.1"/>
    <property type="match status" value="1"/>
</dbReference>
<organism evidence="5 6">
    <name type="scientific">Nocardia jiangxiensis</name>
    <dbReference type="NCBI Taxonomy" id="282685"/>
    <lineage>
        <taxon>Bacteria</taxon>
        <taxon>Bacillati</taxon>
        <taxon>Actinomycetota</taxon>
        <taxon>Actinomycetes</taxon>
        <taxon>Mycobacteriales</taxon>
        <taxon>Nocardiaceae</taxon>
        <taxon>Nocardia</taxon>
    </lineage>
</organism>